<dbReference type="PANTHER" id="PTHR24273">
    <property type="entry name" value="FI04643P-RELATED"/>
    <property type="match status" value="1"/>
</dbReference>
<keyword evidence="4" id="KW-1185">Reference proteome</keyword>
<feature type="domain" description="HYR" evidence="2">
    <location>
        <begin position="235"/>
        <end position="313"/>
    </location>
</feature>
<dbReference type="AlphaFoldDB" id="A0A934WWG9"/>
<dbReference type="EMBL" id="JAEQBW010000001">
    <property type="protein sequence ID" value="MBK6264359.1"/>
    <property type="molecule type" value="Genomic_DNA"/>
</dbReference>
<dbReference type="RefSeq" id="WP_201430022.1">
    <property type="nucleotide sequence ID" value="NZ_JAEQBW010000001.1"/>
</dbReference>
<feature type="domain" description="HYR" evidence="2">
    <location>
        <begin position="153"/>
        <end position="234"/>
    </location>
</feature>
<feature type="domain" description="HYR" evidence="2">
    <location>
        <begin position="314"/>
        <end position="392"/>
    </location>
</feature>
<evidence type="ECO:0000259" key="2">
    <source>
        <dbReference type="PROSITE" id="PS50825"/>
    </source>
</evidence>
<evidence type="ECO:0000256" key="1">
    <source>
        <dbReference type="ARBA" id="ARBA00022737"/>
    </source>
</evidence>
<reference evidence="3" key="1">
    <citation type="submission" date="2021-01" db="EMBL/GenBank/DDBJ databases">
        <title>Marivirga aurantiaca sp. nov., isolated from intertidal surface sediments.</title>
        <authorList>
            <person name="Zhang M."/>
        </authorList>
    </citation>
    <scope>NUCLEOTIDE SEQUENCE</scope>
    <source>
        <strain evidence="3">S37H4</strain>
    </source>
</reference>
<dbReference type="PROSITE" id="PS50825">
    <property type="entry name" value="HYR"/>
    <property type="match status" value="3"/>
</dbReference>
<dbReference type="InterPro" id="IPR013783">
    <property type="entry name" value="Ig-like_fold"/>
</dbReference>
<protein>
    <submittedName>
        <fullName evidence="3">HYR domain-containing protein</fullName>
    </submittedName>
</protein>
<evidence type="ECO:0000313" key="3">
    <source>
        <dbReference type="EMBL" id="MBK6264359.1"/>
    </source>
</evidence>
<evidence type="ECO:0000313" key="4">
    <source>
        <dbReference type="Proteomes" id="UP000611723"/>
    </source>
</evidence>
<gene>
    <name evidence="3" type="ORF">JKA74_04865</name>
</gene>
<proteinExistence type="predicted"/>
<accession>A0A934WWG9</accession>
<sequence>MTISIHSLFLVYRNKPFLIVLLLFFVYNWSYGQSCNCESPPSCGPCEGGLVSITFQYTGPDIAHRYLASDESGTLANDFVDNNIFVVNSSGNGAFAGDYLTVNVVILGSENITEIINVSCDDPIYQGSVFGDLTVLAGESLNGGPLCCNSNAIDDEPPIISNCPSDIDLTLDSGCSIPANWTEPEATDECGIVSFVSSHTSGDVFPLGTTEVVYTATDDAGNTSTCTFNVTVKDETMPVFSGCPADISISTTSSCEATVDWTEPSASDNCSTELTATGSHSPGDVFPLGTTEVVYTATDEAGNTSTCTFNVTVTDETMPVFSDCPADISISTTSSCEATADWTEPSVSDNCSTELTATGSHSPGDVFPLGTTEVVYTATDEAGNTSTCTFSM</sequence>
<dbReference type="InterPro" id="IPR003410">
    <property type="entry name" value="HYR_dom"/>
</dbReference>
<organism evidence="3 4">
    <name type="scientific">Marivirga aurantiaca</name>
    <dbReference type="NCBI Taxonomy" id="2802615"/>
    <lineage>
        <taxon>Bacteria</taxon>
        <taxon>Pseudomonadati</taxon>
        <taxon>Bacteroidota</taxon>
        <taxon>Cytophagia</taxon>
        <taxon>Cytophagales</taxon>
        <taxon>Marivirgaceae</taxon>
        <taxon>Marivirga</taxon>
    </lineage>
</organism>
<keyword evidence="1" id="KW-0677">Repeat</keyword>
<name>A0A934WWG9_9BACT</name>
<dbReference type="Proteomes" id="UP000611723">
    <property type="component" value="Unassembled WGS sequence"/>
</dbReference>
<dbReference type="PANTHER" id="PTHR24273:SF32">
    <property type="entry name" value="HYALIN"/>
    <property type="match status" value="1"/>
</dbReference>
<dbReference type="Pfam" id="PF02494">
    <property type="entry name" value="HYR"/>
    <property type="match status" value="3"/>
</dbReference>
<dbReference type="Gene3D" id="2.60.40.10">
    <property type="entry name" value="Immunoglobulins"/>
    <property type="match status" value="3"/>
</dbReference>
<comment type="caution">
    <text evidence="3">The sequence shown here is derived from an EMBL/GenBank/DDBJ whole genome shotgun (WGS) entry which is preliminary data.</text>
</comment>